<evidence type="ECO:0000259" key="3">
    <source>
        <dbReference type="PROSITE" id="PS50222"/>
    </source>
</evidence>
<dbReference type="OrthoDB" id="343296at2759"/>
<dbReference type="InterPro" id="IPR018247">
    <property type="entry name" value="EF_Hand_1_Ca_BS"/>
</dbReference>
<dbReference type="Proteomes" id="UP000087171">
    <property type="component" value="Chromosome Ca2"/>
</dbReference>
<accession>A0A1S2XH61</accession>
<organism evidence="4 5">
    <name type="scientific">Cicer arietinum</name>
    <name type="common">Chickpea</name>
    <name type="synonym">Garbanzo</name>
    <dbReference type="NCBI Taxonomy" id="3827"/>
    <lineage>
        <taxon>Eukaryota</taxon>
        <taxon>Viridiplantae</taxon>
        <taxon>Streptophyta</taxon>
        <taxon>Embryophyta</taxon>
        <taxon>Tracheophyta</taxon>
        <taxon>Spermatophyta</taxon>
        <taxon>Magnoliopsida</taxon>
        <taxon>eudicotyledons</taxon>
        <taxon>Gunneridae</taxon>
        <taxon>Pentapetalae</taxon>
        <taxon>rosids</taxon>
        <taxon>fabids</taxon>
        <taxon>Fabales</taxon>
        <taxon>Fabaceae</taxon>
        <taxon>Papilionoideae</taxon>
        <taxon>50 kb inversion clade</taxon>
        <taxon>NPAAA clade</taxon>
        <taxon>Hologalegina</taxon>
        <taxon>IRL clade</taxon>
        <taxon>Cicereae</taxon>
        <taxon>Cicer</taxon>
    </lineage>
</organism>
<dbReference type="GO" id="GO:0043226">
    <property type="term" value="C:organelle"/>
    <property type="evidence" value="ECO:0007669"/>
    <property type="project" value="UniProtKB-ARBA"/>
</dbReference>
<sequence length="122" mass="14548">MMRAMRTLGFDMTKEEIDEMIIKMDTNNNGIIEFHEFEDLVTIKIGERDIKEKLKKAFNFIDKDKMKKIRATDVEVYAEMLWHNFNFTIEEISQMIVEAPKINGVLDVNDFISLMNKIEFRY</sequence>
<dbReference type="InterPro" id="IPR050145">
    <property type="entry name" value="Centrin_CML-like"/>
</dbReference>
<dbReference type="FunFam" id="1.10.238.10:FF:000178">
    <property type="entry name" value="Calmodulin-2 A"/>
    <property type="match status" value="1"/>
</dbReference>
<dbReference type="AlphaFoldDB" id="A0A1S2XH61"/>
<dbReference type="InterPro" id="IPR011992">
    <property type="entry name" value="EF-hand-dom_pair"/>
</dbReference>
<dbReference type="PROSITE" id="PS00018">
    <property type="entry name" value="EF_HAND_1"/>
    <property type="match status" value="1"/>
</dbReference>
<dbReference type="Pfam" id="PF13499">
    <property type="entry name" value="EF-hand_7"/>
    <property type="match status" value="1"/>
</dbReference>
<dbReference type="CDD" id="cd00051">
    <property type="entry name" value="EFh"/>
    <property type="match status" value="1"/>
</dbReference>
<dbReference type="PROSITE" id="PS50222">
    <property type="entry name" value="EF_HAND_2"/>
    <property type="match status" value="2"/>
</dbReference>
<gene>
    <name evidence="5" type="primary">LOC101506361</name>
</gene>
<feature type="domain" description="EF-hand" evidence="3">
    <location>
        <begin position="49"/>
        <end position="84"/>
    </location>
</feature>
<dbReference type="eggNOG" id="KOG0028">
    <property type="taxonomic scope" value="Eukaryota"/>
</dbReference>
<evidence type="ECO:0000313" key="5">
    <source>
        <dbReference type="RefSeq" id="XP_004489297.1"/>
    </source>
</evidence>
<dbReference type="RefSeq" id="XP_004489297.1">
    <property type="nucleotide sequence ID" value="XM_004489240.2"/>
</dbReference>
<dbReference type="KEGG" id="cam:101506361"/>
<keyword evidence="2" id="KW-0106">Calcium</keyword>
<protein>
    <submittedName>
        <fullName evidence="5">Probable calcium-binding protein CML13</fullName>
    </submittedName>
</protein>
<reference evidence="4" key="1">
    <citation type="journal article" date="2013" name="Nat. Biotechnol.">
        <title>Draft genome sequence of chickpea (Cicer arietinum) provides a resource for trait improvement.</title>
        <authorList>
            <person name="Varshney R.K."/>
            <person name="Song C."/>
            <person name="Saxena R.K."/>
            <person name="Azam S."/>
            <person name="Yu S."/>
            <person name="Sharpe A.G."/>
            <person name="Cannon S."/>
            <person name="Baek J."/>
            <person name="Rosen B.D."/>
            <person name="Tar'an B."/>
            <person name="Millan T."/>
            <person name="Zhang X."/>
            <person name="Ramsay L.D."/>
            <person name="Iwata A."/>
            <person name="Wang Y."/>
            <person name="Nelson W."/>
            <person name="Farmer A.D."/>
            <person name="Gaur P.M."/>
            <person name="Soderlund C."/>
            <person name="Penmetsa R.V."/>
            <person name="Xu C."/>
            <person name="Bharti A.K."/>
            <person name="He W."/>
            <person name="Winter P."/>
            <person name="Zhao S."/>
            <person name="Hane J.K."/>
            <person name="Carrasquilla-Garcia N."/>
            <person name="Condie J.A."/>
            <person name="Upadhyaya H.D."/>
            <person name="Luo M.C."/>
            <person name="Thudi M."/>
            <person name="Gowda C.L."/>
            <person name="Singh N.P."/>
            <person name="Lichtenzveig J."/>
            <person name="Gali K.K."/>
            <person name="Rubio J."/>
            <person name="Nadarajan N."/>
            <person name="Dolezel J."/>
            <person name="Bansal K.C."/>
            <person name="Xu X."/>
            <person name="Edwards D."/>
            <person name="Zhang G."/>
            <person name="Kahl G."/>
            <person name="Gil J."/>
            <person name="Singh K.B."/>
            <person name="Datta S.K."/>
            <person name="Jackson S.A."/>
            <person name="Wang J."/>
            <person name="Cook D.R."/>
        </authorList>
    </citation>
    <scope>NUCLEOTIDE SEQUENCE [LARGE SCALE GENOMIC DNA]</scope>
    <source>
        <strain evidence="4">cv. CDC Frontier</strain>
    </source>
</reference>
<evidence type="ECO:0000256" key="2">
    <source>
        <dbReference type="ARBA" id="ARBA00022837"/>
    </source>
</evidence>
<keyword evidence="4" id="KW-1185">Reference proteome</keyword>
<dbReference type="PaxDb" id="3827-XP_004489297.1"/>
<dbReference type="InterPro" id="IPR002048">
    <property type="entry name" value="EF_hand_dom"/>
</dbReference>
<evidence type="ECO:0000313" key="4">
    <source>
        <dbReference type="Proteomes" id="UP000087171"/>
    </source>
</evidence>
<evidence type="ECO:0000256" key="1">
    <source>
        <dbReference type="ARBA" id="ARBA00022737"/>
    </source>
</evidence>
<reference evidence="5" key="2">
    <citation type="submission" date="2025-08" db="UniProtKB">
        <authorList>
            <consortium name="RefSeq"/>
        </authorList>
    </citation>
    <scope>IDENTIFICATION</scope>
    <source>
        <tissue evidence="5">Etiolated seedlings</tissue>
    </source>
</reference>
<feature type="domain" description="EF-hand" evidence="3">
    <location>
        <begin position="12"/>
        <end position="47"/>
    </location>
</feature>
<dbReference type="STRING" id="3827.A0A1S2XH61"/>
<dbReference type="GeneID" id="101506361"/>
<dbReference type="PANTHER" id="PTHR23050">
    <property type="entry name" value="CALCIUM BINDING PROTEIN"/>
    <property type="match status" value="1"/>
</dbReference>
<proteinExistence type="predicted"/>
<name>A0A1S2XH61_CICAR</name>
<dbReference type="SMART" id="SM00054">
    <property type="entry name" value="EFh"/>
    <property type="match status" value="2"/>
</dbReference>
<dbReference type="GO" id="GO:0005509">
    <property type="term" value="F:calcium ion binding"/>
    <property type="evidence" value="ECO:0007669"/>
    <property type="project" value="InterPro"/>
</dbReference>
<keyword evidence="1" id="KW-0677">Repeat</keyword>
<dbReference type="SUPFAM" id="SSF47473">
    <property type="entry name" value="EF-hand"/>
    <property type="match status" value="1"/>
</dbReference>
<dbReference type="Gene3D" id="1.10.238.10">
    <property type="entry name" value="EF-hand"/>
    <property type="match status" value="2"/>
</dbReference>